<keyword evidence="14" id="KW-1185">Reference proteome</keyword>
<evidence type="ECO:0000256" key="5">
    <source>
        <dbReference type="ARBA" id="ARBA00023001"/>
    </source>
</evidence>
<comment type="similarity">
    <text evidence="2 12">Belongs to the glycosyl hydrolase 1 family.</text>
</comment>
<gene>
    <name evidence="13" type="ORF">SAMN04489750_2054</name>
</gene>
<name>A0A2Y8ZWT8_9MICO</name>
<dbReference type="GO" id="GO:0030245">
    <property type="term" value="P:cellulose catabolic process"/>
    <property type="evidence" value="ECO:0007669"/>
    <property type="project" value="UniProtKB-KW"/>
</dbReference>
<comment type="catalytic activity">
    <reaction evidence="1 12">
        <text>Hydrolysis of terminal, non-reducing beta-D-glucosyl residues with release of beta-D-glucose.</text>
        <dbReference type="EC" id="3.2.1.21"/>
    </reaction>
</comment>
<dbReference type="InterPro" id="IPR017736">
    <property type="entry name" value="Glyco_hydro_1_beta-glucosidase"/>
</dbReference>
<feature type="active site" description="Proton donor" evidence="9">
    <location>
        <position position="165"/>
    </location>
</feature>
<feature type="binding site" evidence="10">
    <location>
        <position position="19"/>
    </location>
    <ligand>
        <name>substrate</name>
    </ligand>
</feature>
<dbReference type="EC" id="3.2.1.21" evidence="3 12"/>
<keyword evidence="4 12" id="KW-0378">Hydrolase</keyword>
<feature type="binding site" evidence="10">
    <location>
        <position position="164"/>
    </location>
    <ligand>
        <name>substrate</name>
    </ligand>
</feature>
<dbReference type="InterPro" id="IPR017853">
    <property type="entry name" value="GH"/>
</dbReference>
<evidence type="ECO:0000313" key="14">
    <source>
        <dbReference type="Proteomes" id="UP000250028"/>
    </source>
</evidence>
<dbReference type="FunFam" id="3.20.20.80:FF:000004">
    <property type="entry name" value="Beta-glucosidase 6-phospho-beta-glucosidase"/>
    <property type="match status" value="1"/>
</dbReference>
<dbReference type="PANTHER" id="PTHR10353:SF36">
    <property type="entry name" value="LP05116P"/>
    <property type="match status" value="1"/>
</dbReference>
<evidence type="ECO:0000256" key="8">
    <source>
        <dbReference type="ARBA" id="ARBA00023326"/>
    </source>
</evidence>
<evidence type="ECO:0000256" key="4">
    <source>
        <dbReference type="ARBA" id="ARBA00022801"/>
    </source>
</evidence>
<dbReference type="GO" id="GO:0005829">
    <property type="term" value="C:cytosol"/>
    <property type="evidence" value="ECO:0007669"/>
    <property type="project" value="TreeGrafter"/>
</dbReference>
<protein>
    <recommendedName>
        <fullName evidence="3 12">Beta-glucosidase</fullName>
        <ecNumber evidence="3 12">3.2.1.21</ecNumber>
    </recommendedName>
</protein>
<dbReference type="PRINTS" id="PR00131">
    <property type="entry name" value="GLHYDRLASE1"/>
</dbReference>
<dbReference type="PROSITE" id="PS00572">
    <property type="entry name" value="GLYCOSYL_HYDROL_F1_1"/>
    <property type="match status" value="1"/>
</dbReference>
<feature type="binding site" evidence="10">
    <location>
        <position position="409"/>
    </location>
    <ligand>
        <name>substrate</name>
    </ligand>
</feature>
<dbReference type="Proteomes" id="UP000250028">
    <property type="component" value="Unassembled WGS sequence"/>
</dbReference>
<proteinExistence type="inferred from homology"/>
<dbReference type="PANTHER" id="PTHR10353">
    <property type="entry name" value="GLYCOSYL HYDROLASE"/>
    <property type="match status" value="1"/>
</dbReference>
<evidence type="ECO:0000256" key="6">
    <source>
        <dbReference type="ARBA" id="ARBA00023277"/>
    </source>
</evidence>
<dbReference type="InterPro" id="IPR001360">
    <property type="entry name" value="Glyco_hydro_1"/>
</dbReference>
<evidence type="ECO:0000313" key="13">
    <source>
        <dbReference type="EMBL" id="SSA34729.1"/>
    </source>
</evidence>
<organism evidence="13 14">
    <name type="scientific">Branchiibius hedensis</name>
    <dbReference type="NCBI Taxonomy" id="672460"/>
    <lineage>
        <taxon>Bacteria</taxon>
        <taxon>Bacillati</taxon>
        <taxon>Actinomycetota</taxon>
        <taxon>Actinomycetes</taxon>
        <taxon>Micrococcales</taxon>
        <taxon>Dermacoccaceae</taxon>
        <taxon>Branchiibius</taxon>
    </lineage>
</organism>
<evidence type="ECO:0000256" key="12">
    <source>
        <dbReference type="RuleBase" id="RU361175"/>
    </source>
</evidence>
<dbReference type="EMBL" id="UESZ01000001">
    <property type="protein sequence ID" value="SSA34729.1"/>
    <property type="molecule type" value="Genomic_DNA"/>
</dbReference>
<evidence type="ECO:0000256" key="10">
    <source>
        <dbReference type="PIRSR" id="PIRSR617736-2"/>
    </source>
</evidence>
<evidence type="ECO:0000256" key="1">
    <source>
        <dbReference type="ARBA" id="ARBA00000448"/>
    </source>
</evidence>
<dbReference type="AlphaFoldDB" id="A0A2Y8ZWT8"/>
<dbReference type="Gene3D" id="3.20.20.80">
    <property type="entry name" value="Glycosidases"/>
    <property type="match status" value="1"/>
</dbReference>
<evidence type="ECO:0000256" key="2">
    <source>
        <dbReference type="ARBA" id="ARBA00010838"/>
    </source>
</evidence>
<feature type="binding site" evidence="10">
    <location>
        <position position="294"/>
    </location>
    <ligand>
        <name>substrate</name>
    </ligand>
</feature>
<feature type="binding site" evidence="10">
    <location>
        <begin position="416"/>
        <end position="417"/>
    </location>
    <ligand>
        <name>substrate</name>
    </ligand>
</feature>
<sequence>MTYPLPDRFIFGAATASYQIEGAVAADGRTPSIWDTFSHTAGRTFHGDTGDIACDHYHRWREDVALLDQLGVDAYRFSLAWPRIQPDGSGDGNAAGLDFYDQLVDELLDRGIAPFVTLYHWDLPQAIEDAGGWRTRSTAERFAQYTQIAHDRLGDRVKDWITLNEPWCSSMLGYSTGRHAPGACEGDGALAAAYHLALGHGLATQVLRADPTARVGVTLNLQPVQPASDSPQDVHAADLALMNSNLLFTDPILAGRYPTLARETYSAISDFSWLREEDLAVISAPLDFLGVNNYFPSRVAAVEYDEADPARRTATDLGTHDVIDPRGETTQMGWPVEADGLRRLLVWLRDSYPTLPPVYITENGRACDDVIAPDGSVDDPDRVRYLQEHLDAVAAASREGVDVRGYFCWSLLDNFEWAEGYQMRFGLVYVDYPTQRRIPKTSFGWYRDRILAERAASVA</sequence>
<accession>A0A2Y8ZWT8</accession>
<feature type="active site" description="Nucleophile" evidence="9 11">
    <location>
        <position position="362"/>
    </location>
</feature>
<dbReference type="PROSITE" id="PS00653">
    <property type="entry name" value="GLYCOSYL_HYDROL_F1_2"/>
    <property type="match status" value="1"/>
</dbReference>
<dbReference type="InterPro" id="IPR033132">
    <property type="entry name" value="GH_1_N_CS"/>
</dbReference>
<keyword evidence="7 12" id="KW-0326">Glycosidase</keyword>
<keyword evidence="8" id="KW-0624">Polysaccharide degradation</keyword>
<dbReference type="NCBIfam" id="TIGR03356">
    <property type="entry name" value="BGL"/>
    <property type="match status" value="1"/>
</dbReference>
<dbReference type="SUPFAM" id="SSF51445">
    <property type="entry name" value="(Trans)glycosidases"/>
    <property type="match status" value="1"/>
</dbReference>
<reference evidence="14" key="1">
    <citation type="submission" date="2016-10" db="EMBL/GenBank/DDBJ databases">
        <authorList>
            <person name="Varghese N."/>
            <person name="Submissions S."/>
        </authorList>
    </citation>
    <scope>NUCLEOTIDE SEQUENCE [LARGE SCALE GENOMIC DNA]</scope>
    <source>
        <strain evidence="14">DSM 22951</strain>
    </source>
</reference>
<evidence type="ECO:0000256" key="9">
    <source>
        <dbReference type="PIRSR" id="PIRSR617736-1"/>
    </source>
</evidence>
<dbReference type="Pfam" id="PF00232">
    <property type="entry name" value="Glyco_hydro_1"/>
    <property type="match status" value="1"/>
</dbReference>
<keyword evidence="5" id="KW-0136">Cellulose degradation</keyword>
<dbReference type="GO" id="GO:0008422">
    <property type="term" value="F:beta-glucosidase activity"/>
    <property type="evidence" value="ECO:0007669"/>
    <property type="project" value="UniProtKB-EC"/>
</dbReference>
<feature type="binding site" evidence="10">
    <location>
        <position position="120"/>
    </location>
    <ligand>
        <name>substrate</name>
    </ligand>
</feature>
<evidence type="ECO:0000256" key="7">
    <source>
        <dbReference type="ARBA" id="ARBA00023295"/>
    </source>
</evidence>
<evidence type="ECO:0000256" key="3">
    <source>
        <dbReference type="ARBA" id="ARBA00012744"/>
    </source>
</evidence>
<dbReference type="InterPro" id="IPR018120">
    <property type="entry name" value="Glyco_hydro_1_AS"/>
</dbReference>
<keyword evidence="6" id="KW-0119">Carbohydrate metabolism</keyword>
<evidence type="ECO:0000256" key="11">
    <source>
        <dbReference type="PROSITE-ProRule" id="PRU10055"/>
    </source>
</evidence>
<dbReference type="RefSeq" id="WP_170119826.1">
    <property type="nucleotide sequence ID" value="NZ_QGDN01000001.1"/>
</dbReference>